<dbReference type="InterPro" id="IPR046335">
    <property type="entry name" value="LacI/GalR-like_sensor"/>
</dbReference>
<dbReference type="SUPFAM" id="SSF53822">
    <property type="entry name" value="Periplasmic binding protein-like I"/>
    <property type="match status" value="1"/>
</dbReference>
<dbReference type="PANTHER" id="PTHR30146:SF109">
    <property type="entry name" value="HTH-TYPE TRANSCRIPTIONAL REGULATOR GALS"/>
    <property type="match status" value="1"/>
</dbReference>
<evidence type="ECO:0000256" key="1">
    <source>
        <dbReference type="ARBA" id="ARBA00023015"/>
    </source>
</evidence>
<evidence type="ECO:0000256" key="3">
    <source>
        <dbReference type="ARBA" id="ARBA00023163"/>
    </source>
</evidence>
<name>A0A844GNL4_9FIRM</name>
<dbReference type="InterPro" id="IPR028082">
    <property type="entry name" value="Peripla_BP_I"/>
</dbReference>
<proteinExistence type="predicted"/>
<dbReference type="GO" id="GO:0000976">
    <property type="term" value="F:transcription cis-regulatory region binding"/>
    <property type="evidence" value="ECO:0007669"/>
    <property type="project" value="TreeGrafter"/>
</dbReference>
<dbReference type="Pfam" id="PF13377">
    <property type="entry name" value="Peripla_BP_3"/>
    <property type="match status" value="1"/>
</dbReference>
<dbReference type="PANTHER" id="PTHR30146">
    <property type="entry name" value="LACI-RELATED TRANSCRIPTIONAL REPRESSOR"/>
    <property type="match status" value="1"/>
</dbReference>
<dbReference type="EMBL" id="WMBC01000012">
    <property type="protein sequence ID" value="MTD62271.1"/>
    <property type="molecule type" value="Genomic_DNA"/>
</dbReference>
<dbReference type="PROSITE" id="PS50949">
    <property type="entry name" value="HTH_GNTR"/>
    <property type="match status" value="1"/>
</dbReference>
<evidence type="ECO:0000313" key="6">
    <source>
        <dbReference type="Proteomes" id="UP000437824"/>
    </source>
</evidence>
<dbReference type="SUPFAM" id="SSF46785">
    <property type="entry name" value="Winged helix' DNA-binding domain"/>
    <property type="match status" value="1"/>
</dbReference>
<dbReference type="AlphaFoldDB" id="A0A844GNL4"/>
<evidence type="ECO:0000313" key="5">
    <source>
        <dbReference type="EMBL" id="MTD62271.1"/>
    </source>
</evidence>
<keyword evidence="1" id="KW-0805">Transcription regulation</keyword>
<organism evidence="5 6">
    <name type="scientific">Blautia luti DSM 14534 = JCM 17040</name>
    <dbReference type="NCBI Taxonomy" id="649762"/>
    <lineage>
        <taxon>Bacteria</taxon>
        <taxon>Bacillati</taxon>
        <taxon>Bacillota</taxon>
        <taxon>Clostridia</taxon>
        <taxon>Lachnospirales</taxon>
        <taxon>Lachnospiraceae</taxon>
        <taxon>Blautia</taxon>
    </lineage>
</organism>
<dbReference type="Gene3D" id="1.10.10.10">
    <property type="entry name" value="Winged helix-like DNA-binding domain superfamily/Winged helix DNA-binding domain"/>
    <property type="match status" value="1"/>
</dbReference>
<dbReference type="CDD" id="cd06267">
    <property type="entry name" value="PBP1_LacI_sugar_binding-like"/>
    <property type="match status" value="1"/>
</dbReference>
<dbReference type="InterPro" id="IPR036390">
    <property type="entry name" value="WH_DNA-bd_sf"/>
</dbReference>
<gene>
    <name evidence="5" type="ORF">GKZ57_13750</name>
</gene>
<feature type="domain" description="HTH gntR-type" evidence="4">
    <location>
        <begin position="1"/>
        <end position="67"/>
    </location>
</feature>
<comment type="caution">
    <text evidence="5">The sequence shown here is derived from an EMBL/GenBank/DDBJ whole genome shotgun (WGS) entry which is preliminary data.</text>
</comment>
<protein>
    <submittedName>
        <fullName evidence="5">Substrate-binding domain-containing protein</fullName>
    </submittedName>
</protein>
<dbReference type="GO" id="GO:0003700">
    <property type="term" value="F:DNA-binding transcription factor activity"/>
    <property type="evidence" value="ECO:0007669"/>
    <property type="project" value="InterPro"/>
</dbReference>
<dbReference type="Pfam" id="PF00392">
    <property type="entry name" value="GntR"/>
    <property type="match status" value="1"/>
</dbReference>
<dbReference type="SMART" id="SM00345">
    <property type="entry name" value="HTH_GNTR"/>
    <property type="match status" value="1"/>
</dbReference>
<accession>A0A844GNL4</accession>
<dbReference type="InterPro" id="IPR000524">
    <property type="entry name" value="Tscrpt_reg_HTH_GntR"/>
</dbReference>
<evidence type="ECO:0000259" key="4">
    <source>
        <dbReference type="PROSITE" id="PS50949"/>
    </source>
</evidence>
<keyword evidence="2" id="KW-0238">DNA-binding</keyword>
<sequence>MRRYLEIKEELIKIVAEMEPGKPLPSRPHLCDKLETTRTTLDRAIQELEKEGVVYSKAGSGTYAIGILQGKVDTVENWGVIVPSISEEIYSLLTRGIENIACRRGANIILCNSDNDPEKQKYYIKRLLLAGVSGFIIVPIISYNVEVSNILYGTLLKSNIPFVLCNRSVEGIHAPTVRSNDFYGGYIATKHLISKGYCSIAYIAQTIYSVSIERCQGYISALMENGYEIDRSMIIIPYEERKNGVYENMKQLLSQEKKPDAVFCFNDKVAVNVCRAVQDMGRKVSEEVGIIGYDNNIYASVNHPPITTISFKSMEIGEKAAEILVKLIRGEKLNSNFNEYLYQPSIVERESCLGKGKK</sequence>
<dbReference type="Proteomes" id="UP000437824">
    <property type="component" value="Unassembled WGS sequence"/>
</dbReference>
<dbReference type="RefSeq" id="WP_118512365.1">
    <property type="nucleotide sequence ID" value="NZ_WMBC01000012.1"/>
</dbReference>
<keyword evidence="3" id="KW-0804">Transcription</keyword>
<dbReference type="PRINTS" id="PR00035">
    <property type="entry name" value="HTHGNTR"/>
</dbReference>
<dbReference type="Gene3D" id="3.40.50.2300">
    <property type="match status" value="2"/>
</dbReference>
<reference evidence="5 6" key="1">
    <citation type="submission" date="2019-11" db="EMBL/GenBank/DDBJ databases">
        <title>Draft genome sequence of Blautia luti DSM 14534T, isolated from human stool.</title>
        <authorList>
            <person name="Ortiz R."/>
            <person name="Melis-Arcos F."/>
            <person name="Covarrubias P."/>
            <person name="Cardenas J.P."/>
            <person name="Perez-Donoso J."/>
            <person name="Almonacid D."/>
        </authorList>
    </citation>
    <scope>NUCLEOTIDE SEQUENCE [LARGE SCALE GENOMIC DNA]</scope>
    <source>
        <strain evidence="5 6">DSM 14534</strain>
    </source>
</reference>
<dbReference type="CDD" id="cd07377">
    <property type="entry name" value="WHTH_GntR"/>
    <property type="match status" value="1"/>
</dbReference>
<dbReference type="InterPro" id="IPR036388">
    <property type="entry name" value="WH-like_DNA-bd_sf"/>
</dbReference>
<evidence type="ECO:0000256" key="2">
    <source>
        <dbReference type="ARBA" id="ARBA00023125"/>
    </source>
</evidence>